<dbReference type="Pfam" id="PF13843">
    <property type="entry name" value="DDE_Tnp_1_7"/>
    <property type="match status" value="1"/>
</dbReference>
<evidence type="ECO:0000313" key="3">
    <source>
        <dbReference type="Proteomes" id="UP001162483"/>
    </source>
</evidence>
<dbReference type="InterPro" id="IPR029526">
    <property type="entry name" value="PGBD"/>
</dbReference>
<protein>
    <recommendedName>
        <fullName evidence="1">PiggyBac transposable element-derived protein domain-containing protein</fullName>
    </recommendedName>
</protein>
<evidence type="ECO:0000313" key="2">
    <source>
        <dbReference type="EMBL" id="CAI9606528.1"/>
    </source>
</evidence>
<feature type="non-terminal residue" evidence="2">
    <location>
        <position position="168"/>
    </location>
</feature>
<evidence type="ECO:0000259" key="1">
    <source>
        <dbReference type="Pfam" id="PF13843"/>
    </source>
</evidence>
<dbReference type="PANTHER" id="PTHR46599:SF3">
    <property type="entry name" value="PIGGYBAC TRANSPOSABLE ELEMENT-DERIVED PROTEIN 4"/>
    <property type="match status" value="1"/>
</dbReference>
<gene>
    <name evidence="2" type="ORF">SPARVUS_LOCUS13796772</name>
</gene>
<feature type="domain" description="PiggyBac transposable element-derived protein" evidence="1">
    <location>
        <begin position="72"/>
        <end position="168"/>
    </location>
</feature>
<accession>A0ABN9GG72</accession>
<dbReference type="PANTHER" id="PTHR46599">
    <property type="entry name" value="PIGGYBAC TRANSPOSABLE ELEMENT-DERIVED PROTEIN 4"/>
    <property type="match status" value="1"/>
</dbReference>
<name>A0ABN9GG72_9NEOB</name>
<organism evidence="2 3">
    <name type="scientific">Staurois parvus</name>
    <dbReference type="NCBI Taxonomy" id="386267"/>
    <lineage>
        <taxon>Eukaryota</taxon>
        <taxon>Metazoa</taxon>
        <taxon>Chordata</taxon>
        <taxon>Craniata</taxon>
        <taxon>Vertebrata</taxon>
        <taxon>Euteleostomi</taxon>
        <taxon>Amphibia</taxon>
        <taxon>Batrachia</taxon>
        <taxon>Anura</taxon>
        <taxon>Neobatrachia</taxon>
        <taxon>Ranoidea</taxon>
        <taxon>Ranidae</taxon>
        <taxon>Staurois</taxon>
    </lineage>
</organism>
<feature type="non-terminal residue" evidence="2">
    <location>
        <position position="1"/>
    </location>
</feature>
<comment type="caution">
    <text evidence="2">The sequence shown here is derived from an EMBL/GenBank/DDBJ whole genome shotgun (WGS) entry which is preliminary data.</text>
</comment>
<sequence>ASPISAVQAGVVASTSIVPQPPRICIQARRAPSIVPDVLANPDWQPTNSAAPVLPPFTAQPGIQVEIANLTTPLDFLELFFTEDLYALIVDQSISYAQQFIATNPNSNLARPFAWKPITVSEFKVFLGLTLNMGITKKNELWLYWSTDPIRHMLVFSAAMARHRYKSI</sequence>
<dbReference type="EMBL" id="CATNWA010018282">
    <property type="protein sequence ID" value="CAI9606528.1"/>
    <property type="molecule type" value="Genomic_DNA"/>
</dbReference>
<reference evidence="2" key="1">
    <citation type="submission" date="2023-05" db="EMBL/GenBank/DDBJ databases">
        <authorList>
            <person name="Stuckert A."/>
        </authorList>
    </citation>
    <scope>NUCLEOTIDE SEQUENCE</scope>
</reference>
<keyword evidence="3" id="KW-1185">Reference proteome</keyword>
<proteinExistence type="predicted"/>
<dbReference type="Proteomes" id="UP001162483">
    <property type="component" value="Unassembled WGS sequence"/>
</dbReference>